<name>S8AEQ9_DACHA</name>
<evidence type="ECO:0000256" key="2">
    <source>
        <dbReference type="ARBA" id="ARBA00012652"/>
    </source>
</evidence>
<reference evidence="9" key="2">
    <citation type="submission" date="2013-04" db="EMBL/GenBank/DDBJ databases">
        <title>Genomic mechanisms accounting for the adaptation to parasitism in nematode-trapping fungi.</title>
        <authorList>
            <person name="Ahren D.G."/>
        </authorList>
    </citation>
    <scope>NUCLEOTIDE SEQUENCE [LARGE SCALE GENOMIC DNA]</scope>
    <source>
        <strain evidence="9">CBS 200.50</strain>
    </source>
</reference>
<evidence type="ECO:0000259" key="5">
    <source>
        <dbReference type="Pfam" id="PF08531"/>
    </source>
</evidence>
<protein>
    <recommendedName>
        <fullName evidence="2">alpha-L-rhamnosidase</fullName>
        <ecNumber evidence="2">3.2.1.40</ecNumber>
    </recommendedName>
</protein>
<dbReference type="EC" id="3.2.1.40" evidence="2"/>
<reference evidence="8 9" key="1">
    <citation type="journal article" date="2013" name="PLoS Genet.">
        <title>Genomic mechanisms accounting for the adaptation to parasitism in nematode-trapping fungi.</title>
        <authorList>
            <person name="Meerupati T."/>
            <person name="Andersson K.M."/>
            <person name="Friman E."/>
            <person name="Kumar D."/>
            <person name="Tunlid A."/>
            <person name="Ahren D."/>
        </authorList>
    </citation>
    <scope>NUCLEOTIDE SEQUENCE [LARGE SCALE GENOMIC DNA]</scope>
    <source>
        <strain evidence="8 9">CBS 200.50</strain>
    </source>
</reference>
<dbReference type="InterPro" id="IPR035398">
    <property type="entry name" value="Bac_rhamnosid_C"/>
</dbReference>
<dbReference type="Gene3D" id="2.60.420.10">
    <property type="entry name" value="Maltose phosphorylase, domain 3"/>
    <property type="match status" value="1"/>
</dbReference>
<evidence type="ECO:0000256" key="1">
    <source>
        <dbReference type="ARBA" id="ARBA00001445"/>
    </source>
</evidence>
<dbReference type="InterPro" id="IPR035396">
    <property type="entry name" value="Bac_rhamnosid6H"/>
</dbReference>
<dbReference type="Pfam" id="PF05592">
    <property type="entry name" value="Bac_rhamnosid"/>
    <property type="match status" value="1"/>
</dbReference>
<dbReference type="Pfam" id="PF17390">
    <property type="entry name" value="Bac_rhamnosid_C"/>
    <property type="match status" value="1"/>
</dbReference>
<feature type="domain" description="Alpha-L-rhamnosidase six-hairpin glycosidase" evidence="6">
    <location>
        <begin position="496"/>
        <end position="865"/>
    </location>
</feature>
<dbReference type="Pfam" id="PF17389">
    <property type="entry name" value="Bac_rhamnosid6H"/>
    <property type="match status" value="1"/>
</dbReference>
<dbReference type="AlphaFoldDB" id="S8AEQ9"/>
<gene>
    <name evidence="8" type="ORF">H072_6586</name>
</gene>
<evidence type="ECO:0000259" key="4">
    <source>
        <dbReference type="Pfam" id="PF05592"/>
    </source>
</evidence>
<dbReference type="HOGENOM" id="CLU_002926_0_0_1"/>
<evidence type="ECO:0000259" key="7">
    <source>
        <dbReference type="Pfam" id="PF17390"/>
    </source>
</evidence>
<keyword evidence="3" id="KW-0378">Hydrolase</keyword>
<feature type="domain" description="Alpha-L-rhamnosidase concanavalin-like" evidence="4">
    <location>
        <begin position="392"/>
        <end position="476"/>
    </location>
</feature>
<dbReference type="PANTHER" id="PTHR33307">
    <property type="entry name" value="ALPHA-RHAMNOSIDASE (EUROFUNG)"/>
    <property type="match status" value="1"/>
</dbReference>
<dbReference type="STRING" id="1284197.S8AEQ9"/>
<evidence type="ECO:0000256" key="3">
    <source>
        <dbReference type="ARBA" id="ARBA00022801"/>
    </source>
</evidence>
<dbReference type="SUPFAM" id="SSF48208">
    <property type="entry name" value="Six-hairpin glycosidases"/>
    <property type="match status" value="1"/>
</dbReference>
<feature type="domain" description="Alpha-L-rhamnosidase C-terminal" evidence="7">
    <location>
        <begin position="879"/>
        <end position="933"/>
    </location>
</feature>
<keyword evidence="9" id="KW-1185">Reference proteome</keyword>
<organism evidence="8 9">
    <name type="scientific">Dactylellina haptotyla (strain CBS 200.50)</name>
    <name type="common">Nematode-trapping fungus</name>
    <name type="synonym">Monacrosporium haptotylum</name>
    <dbReference type="NCBI Taxonomy" id="1284197"/>
    <lineage>
        <taxon>Eukaryota</taxon>
        <taxon>Fungi</taxon>
        <taxon>Dikarya</taxon>
        <taxon>Ascomycota</taxon>
        <taxon>Pezizomycotina</taxon>
        <taxon>Orbiliomycetes</taxon>
        <taxon>Orbiliales</taxon>
        <taxon>Orbiliaceae</taxon>
        <taxon>Dactylellina</taxon>
    </lineage>
</organism>
<evidence type="ECO:0000259" key="6">
    <source>
        <dbReference type="Pfam" id="PF17389"/>
    </source>
</evidence>
<accession>S8AEQ9</accession>
<dbReference type="InterPro" id="IPR012341">
    <property type="entry name" value="6hp_glycosidase-like_sf"/>
</dbReference>
<dbReference type="OrthoDB" id="10036721at2759"/>
<sequence length="983" mass="110003">MSSEKLPLPPTIEITKLRLSQTSNLLTVDDPAPAISWAYSVPSSNAWWQHSFLLSLRTRRFSGIANEDTPVQCFQIESGSENINWPNAFPKIISGQIYELTVTAILLNLTPQEIESGPRYSPPTFSASKSDFAEEFSHQLTNDPSRRTITESTVRFESGIVGGLASWRERAPLLHPISTPWNHVDWSKPKAVPIFRNTFELASEPCSAARLYATALGLYKIFVNGKPISDSAMDPGWTEYKLRLYYQAYDITQHLRSGENTITVLVADGWYRGRSGAVGGDQSRRGIWGQETALIALLEIYDVKGNQTQIWTGETSDSGWKCANGPILETEIYDGEKYDSRIDIDKFAPGLWSDVKALKEIWSEEFPLLQGMVPPPVRCTAVHQAKRIIISPEGKKVLDFGQNSAGRIRMKGRAPAGTQITFTHAEALQPDGSPCFAINRSAQATDQYIFNGNDIEEWEPEFTFHGFRYVQVEPWIEGLEVVAKTYGSDLPKGILKFHSSHVELNRLVQNIYWGARSNFLSICTDCPQRDERMGWTGDINVFGPTAMYIFDCETFLTSWLRGVVDGQKLGEIPCPPWVSPNNVKPLESRTPTALWQDVIFTLPWYLYRTYGNTSLLAELYDPMVEYYNEGIPKDATTGLWGPGFQFGDWLDPTAPAEHPDRGATDCMYVADTWLCNVTNTLVSISTVLGRSAEEIENWKATASSLVSHWQSKYIAGGYSGTASDAEEPSPVLSQDTQTAYTLALVFNILPEKLKPDAISRLHYLIEKNNYHLATGFAGTPELLHAICHPLPSPSKSNIESIALAYKVLLGRRDPPSWLYPVTMGATTIWERWDGVLPDGTVNPADMNSLNHYAYGSIGRWIFEHIGGIKMDYCFPGRLKFIFDPIPNLEYGLTSSETVYESPKGRVECIWHYDEEKRDMSIEVALPGNATGEIRFLGKSIKEVSAGRWKIKANVSDADRRTLEARGKEPSAEKAELESGWVLL</sequence>
<dbReference type="Pfam" id="PF08531">
    <property type="entry name" value="Bac_rhamnosid_N"/>
    <property type="match status" value="1"/>
</dbReference>
<dbReference type="OMA" id="FACSNTH"/>
<dbReference type="GO" id="GO:0005975">
    <property type="term" value="P:carbohydrate metabolic process"/>
    <property type="evidence" value="ECO:0007669"/>
    <property type="project" value="InterPro"/>
</dbReference>
<dbReference type="InterPro" id="IPR008902">
    <property type="entry name" value="Rhamnosid_concanavalin"/>
</dbReference>
<dbReference type="EMBL" id="AQGS01000464">
    <property type="protein sequence ID" value="EPS39636.1"/>
    <property type="molecule type" value="Genomic_DNA"/>
</dbReference>
<feature type="domain" description="Bacterial alpha-L-rhamnosidase N-terminal" evidence="5">
    <location>
        <begin position="207"/>
        <end position="349"/>
    </location>
</feature>
<dbReference type="InterPro" id="IPR008928">
    <property type="entry name" value="6-hairpin_glycosidase_sf"/>
</dbReference>
<dbReference type="GO" id="GO:0030596">
    <property type="term" value="F:alpha-L-rhamnosidase activity"/>
    <property type="evidence" value="ECO:0007669"/>
    <property type="project" value="UniProtKB-EC"/>
</dbReference>
<dbReference type="Gene3D" id="1.50.10.10">
    <property type="match status" value="1"/>
</dbReference>
<evidence type="ECO:0000313" key="9">
    <source>
        <dbReference type="Proteomes" id="UP000015100"/>
    </source>
</evidence>
<dbReference type="Gene3D" id="2.60.120.260">
    <property type="entry name" value="Galactose-binding domain-like"/>
    <property type="match status" value="2"/>
</dbReference>
<comment type="caution">
    <text evidence="8">The sequence shown here is derived from an EMBL/GenBank/DDBJ whole genome shotgun (WGS) entry which is preliminary data.</text>
</comment>
<evidence type="ECO:0000313" key="8">
    <source>
        <dbReference type="EMBL" id="EPS39636.1"/>
    </source>
</evidence>
<comment type="catalytic activity">
    <reaction evidence="1">
        <text>Hydrolysis of terminal non-reducing alpha-L-rhamnose residues in alpha-L-rhamnosides.</text>
        <dbReference type="EC" id="3.2.1.40"/>
    </reaction>
</comment>
<proteinExistence type="predicted"/>
<dbReference type="eggNOG" id="ENOG502QXBB">
    <property type="taxonomic scope" value="Eukaryota"/>
</dbReference>
<dbReference type="Proteomes" id="UP000015100">
    <property type="component" value="Unassembled WGS sequence"/>
</dbReference>
<dbReference type="PANTHER" id="PTHR33307:SF6">
    <property type="entry name" value="ALPHA-RHAMNOSIDASE (EUROFUNG)-RELATED"/>
    <property type="match status" value="1"/>
</dbReference>
<dbReference type="InterPro" id="IPR016007">
    <property type="entry name" value="Alpha_rhamnosid"/>
</dbReference>
<dbReference type="InterPro" id="IPR013737">
    <property type="entry name" value="Bac_rhamnosid_N"/>
</dbReference>